<dbReference type="Proteomes" id="UP001057402">
    <property type="component" value="Chromosome 10"/>
</dbReference>
<name>A0ACB9M5W3_9MYRT</name>
<reference evidence="2" key="1">
    <citation type="journal article" date="2023" name="Front. Plant Sci.">
        <title>Chromosomal-level genome assembly of Melastoma candidum provides insights into trichome evolution.</title>
        <authorList>
            <person name="Zhong Y."/>
            <person name="Wu W."/>
            <person name="Sun C."/>
            <person name="Zou P."/>
            <person name="Liu Y."/>
            <person name="Dai S."/>
            <person name="Zhou R."/>
        </authorList>
    </citation>
    <scope>NUCLEOTIDE SEQUENCE [LARGE SCALE GENOMIC DNA]</scope>
</reference>
<evidence type="ECO:0000313" key="1">
    <source>
        <dbReference type="EMBL" id="KAI4319572.1"/>
    </source>
</evidence>
<sequence>MDNFRKLIRGKSSSQDSPSNPQTGEAQLMDVSAKKFTWKIPNFSKLTDTKCYSQSFLICGGKWRILMYPKGNSTDHLSLYLDVPDASAMPSGWKQNANFSFVLVNQKNANNSKILGTQNEFNARSVNWGFPKVAPLSEIHDRSKGYLVNDTLIVEVKFESQPTGEHTVTARKFRWKITNYSSLTAKIYFSPAFELGGGNWQLVIYPNGSGTEKTHLSLYLEVANSASLPEGWTRKAKFKLLVVNQNSNSRSILREAENEFKFGRISWGFTSMILLNDLRDSAKGFVVNNTLIVEAQFVLPEVPAEGEQLLGDRKLTWKITNFSRLNAVKYYSRIFAMGGSNWKLLIYPEGDNSNGFSTYLEVANHASLPQGWTKSAKFSFILVNQTNANNSKIKETQTEFNTTKISWGFPTVVSLTELHDRSKGFLVNDTVIVEVEFVLPEREIQPGLVPVPMLELEPPISLDQNPMDSRPTTDMFDSYFSNLEQFITQAEVLTGTAGSSLYNENALMLFETPSLEDVGKAKQLLKECLSDLFKLNMKERLAEALTTLSVAQAGLTVDQQKSIKDFRANFDEFTSDFLSFEQDNADFELQKVLKDQMFSTMKRSHETHLSLKALKDELAREEEELELRLQEVRARREKLISDWEILLAESEDAKTKYKIQEKKVAEAEEKKRIAEERMSRSTTAWSNLKAHFT</sequence>
<comment type="caution">
    <text evidence="1">The sequence shown here is derived from an EMBL/GenBank/DDBJ whole genome shotgun (WGS) entry which is preliminary data.</text>
</comment>
<evidence type="ECO:0000313" key="2">
    <source>
        <dbReference type="Proteomes" id="UP001057402"/>
    </source>
</evidence>
<proteinExistence type="predicted"/>
<organism evidence="1 2">
    <name type="scientific">Melastoma candidum</name>
    <dbReference type="NCBI Taxonomy" id="119954"/>
    <lineage>
        <taxon>Eukaryota</taxon>
        <taxon>Viridiplantae</taxon>
        <taxon>Streptophyta</taxon>
        <taxon>Embryophyta</taxon>
        <taxon>Tracheophyta</taxon>
        <taxon>Spermatophyta</taxon>
        <taxon>Magnoliopsida</taxon>
        <taxon>eudicotyledons</taxon>
        <taxon>Gunneridae</taxon>
        <taxon>Pentapetalae</taxon>
        <taxon>rosids</taxon>
        <taxon>malvids</taxon>
        <taxon>Myrtales</taxon>
        <taxon>Melastomataceae</taxon>
        <taxon>Melastomatoideae</taxon>
        <taxon>Melastomateae</taxon>
        <taxon>Melastoma</taxon>
    </lineage>
</organism>
<protein>
    <submittedName>
        <fullName evidence="1">Uncharacterized protein</fullName>
    </submittedName>
</protein>
<dbReference type="EMBL" id="CM042889">
    <property type="protein sequence ID" value="KAI4319572.1"/>
    <property type="molecule type" value="Genomic_DNA"/>
</dbReference>
<keyword evidence="2" id="KW-1185">Reference proteome</keyword>
<accession>A0ACB9M5W3</accession>
<gene>
    <name evidence="1" type="ORF">MLD38_033157</name>
</gene>